<feature type="transmembrane region" description="Helical" evidence="1">
    <location>
        <begin position="112"/>
        <end position="136"/>
    </location>
</feature>
<proteinExistence type="predicted"/>
<dbReference type="Proteomes" id="UP001207337">
    <property type="component" value="Unassembled WGS sequence"/>
</dbReference>
<dbReference type="EMBL" id="JAJNDC010000001">
    <property type="protein sequence ID" value="MCW9712333.1"/>
    <property type="molecule type" value="Genomic_DNA"/>
</dbReference>
<dbReference type="RefSeq" id="WP_265788209.1">
    <property type="nucleotide sequence ID" value="NZ_BAABRS010000001.1"/>
</dbReference>
<keyword evidence="1" id="KW-0472">Membrane</keyword>
<comment type="caution">
    <text evidence="2">The sequence shown here is derived from an EMBL/GenBank/DDBJ whole genome shotgun (WGS) entry which is preliminary data.</text>
</comment>
<feature type="transmembrane region" description="Helical" evidence="1">
    <location>
        <begin position="173"/>
        <end position="194"/>
    </location>
</feature>
<evidence type="ECO:0000256" key="1">
    <source>
        <dbReference type="SAM" id="Phobius"/>
    </source>
</evidence>
<reference evidence="2 3" key="1">
    <citation type="submission" date="2021-11" db="EMBL/GenBank/DDBJ databases">
        <title>Aliifidinibius sp. nov., a new bacterium isolated from saline soil.</title>
        <authorList>
            <person name="Galisteo C."/>
            <person name="De La Haba R."/>
            <person name="Sanchez-Porro C."/>
            <person name="Ventosa A."/>
        </authorList>
    </citation>
    <scope>NUCLEOTIDE SEQUENCE [LARGE SCALE GENOMIC DNA]</scope>
    <source>
        <strain evidence="2 3">KACC 190600</strain>
    </source>
</reference>
<keyword evidence="3" id="KW-1185">Reference proteome</keyword>
<protein>
    <submittedName>
        <fullName evidence="2">Uncharacterized protein</fullName>
    </submittedName>
</protein>
<evidence type="ECO:0000313" key="2">
    <source>
        <dbReference type="EMBL" id="MCW9712333.1"/>
    </source>
</evidence>
<feature type="transmembrane region" description="Helical" evidence="1">
    <location>
        <begin position="70"/>
        <end position="92"/>
    </location>
</feature>
<name>A0ABT3PWY9_9BACT</name>
<organism evidence="2 3">
    <name type="scientific">Fodinibius salicampi</name>
    <dbReference type="NCBI Taxonomy" id="1920655"/>
    <lineage>
        <taxon>Bacteria</taxon>
        <taxon>Pseudomonadati</taxon>
        <taxon>Balneolota</taxon>
        <taxon>Balneolia</taxon>
        <taxon>Balneolales</taxon>
        <taxon>Balneolaceae</taxon>
        <taxon>Fodinibius</taxon>
    </lineage>
</organism>
<keyword evidence="1" id="KW-0812">Transmembrane</keyword>
<gene>
    <name evidence="2" type="ORF">LQ318_05375</name>
</gene>
<accession>A0ABT3PWY9</accession>
<feature type="transmembrane region" description="Helical" evidence="1">
    <location>
        <begin position="39"/>
        <end position="58"/>
    </location>
</feature>
<sequence length="208" mass="23496">MKHSPYSHPMNIRQLRARHQSGPAALVRLYPKSKLKQTLGIPTALTALLLALMRWSGTPVRGTLMDIMDLAVRIFPDILGVLLGGFAIFFGFRDNAFLSKTTIRGEGPLTLYQKVIFAFTFTLAQQSITLGTAFLFRLLAKVHIEWLSPAYGLINILGFGVLLLLILVSLFSIYQMVMIIFGLAQNYHLHLVLGKQKGREERKREWQL</sequence>
<keyword evidence="1" id="KW-1133">Transmembrane helix</keyword>
<feature type="transmembrane region" description="Helical" evidence="1">
    <location>
        <begin position="148"/>
        <end position="167"/>
    </location>
</feature>
<evidence type="ECO:0000313" key="3">
    <source>
        <dbReference type="Proteomes" id="UP001207337"/>
    </source>
</evidence>